<dbReference type="InterPro" id="IPR000571">
    <property type="entry name" value="Znf_CCCH"/>
</dbReference>
<evidence type="ECO:0000256" key="3">
    <source>
        <dbReference type="ARBA" id="ARBA00022723"/>
    </source>
</evidence>
<keyword evidence="3 7" id="KW-0479">Metal-binding</keyword>
<feature type="zinc finger region" description="C3H1-type" evidence="7">
    <location>
        <begin position="11"/>
        <end position="38"/>
    </location>
</feature>
<protein>
    <recommendedName>
        <fullName evidence="2">RING-type E3 ubiquitin transferase</fullName>
        <ecNumber evidence="2">2.3.2.27</ecNumber>
    </recommendedName>
</protein>
<comment type="caution">
    <text evidence="9">The sequence shown here is derived from an EMBL/GenBank/DDBJ whole genome shotgun (WGS) entry which is preliminary data.</text>
</comment>
<dbReference type="SUPFAM" id="SSF90229">
    <property type="entry name" value="CCCH zinc finger"/>
    <property type="match status" value="2"/>
</dbReference>
<dbReference type="PANTHER" id="PTHR11224">
    <property type="entry name" value="MAKORIN-RELATED"/>
    <property type="match status" value="1"/>
</dbReference>
<dbReference type="Proteomes" id="UP000275408">
    <property type="component" value="Unassembled WGS sequence"/>
</dbReference>
<reference evidence="9 10" key="1">
    <citation type="journal article" date="2018" name="Sci. Rep.">
        <title>Comparative analysis of the Pocillopora damicornis genome highlights role of immune system in coral evolution.</title>
        <authorList>
            <person name="Cunning R."/>
            <person name="Bay R.A."/>
            <person name="Gillette P."/>
            <person name="Baker A.C."/>
            <person name="Traylor-Knowles N."/>
        </authorList>
    </citation>
    <scope>NUCLEOTIDE SEQUENCE [LARGE SCALE GENOMIC DNA]</scope>
    <source>
        <strain evidence="9">RSMAS</strain>
        <tissue evidence="9">Whole animal</tissue>
    </source>
</reference>
<organism evidence="9 10">
    <name type="scientific">Pocillopora damicornis</name>
    <name type="common">Cauliflower coral</name>
    <name type="synonym">Millepora damicornis</name>
    <dbReference type="NCBI Taxonomy" id="46731"/>
    <lineage>
        <taxon>Eukaryota</taxon>
        <taxon>Metazoa</taxon>
        <taxon>Cnidaria</taxon>
        <taxon>Anthozoa</taxon>
        <taxon>Hexacorallia</taxon>
        <taxon>Scleractinia</taxon>
        <taxon>Astrocoeniina</taxon>
        <taxon>Pocilloporidae</taxon>
        <taxon>Pocillopora</taxon>
    </lineage>
</organism>
<evidence type="ECO:0000256" key="2">
    <source>
        <dbReference type="ARBA" id="ARBA00012483"/>
    </source>
</evidence>
<evidence type="ECO:0000256" key="5">
    <source>
        <dbReference type="ARBA" id="ARBA00022771"/>
    </source>
</evidence>
<feature type="zinc finger region" description="C3H1-type" evidence="7">
    <location>
        <begin position="39"/>
        <end position="66"/>
    </location>
</feature>
<evidence type="ECO:0000259" key="8">
    <source>
        <dbReference type="PROSITE" id="PS50103"/>
    </source>
</evidence>
<dbReference type="InterPro" id="IPR036855">
    <property type="entry name" value="Znf_CCCH_sf"/>
</dbReference>
<accession>A0A3M6V2J2</accession>
<dbReference type="GO" id="GO:0061630">
    <property type="term" value="F:ubiquitin protein ligase activity"/>
    <property type="evidence" value="ECO:0007669"/>
    <property type="project" value="UniProtKB-EC"/>
</dbReference>
<dbReference type="SMART" id="SM00356">
    <property type="entry name" value="ZnF_C3H1"/>
    <property type="match status" value="3"/>
</dbReference>
<gene>
    <name evidence="9" type="ORF">pdam_00010098</name>
</gene>
<sequence length="316" mass="35256">MAVHQGSSLAQTKQILCRYYMHGVCREGENCQYSHDLKEKPSMVCKYYLQGSCSYGNSCRYDHVKPSSGRIRTYSGPKPIPLLPKNDDKREMVSLTKQKSKHPKNWADAAVFVPGQALMCKGQELSDKQPGDTDSGTGTQSYSAAAQCGVEFVDELANEEASETVSHENVTCGICLEVVKSKANPSEQRFGILGEGMCPVCRKTSAFVTPSEVWIDDPVEKKKLIEDYKSALREKPCKYFAQGTRTCQFGASCFYKHAYPDGRVAETKLRHCNTSEGNTKVVQTFRLWDFLEALEDERTSAENTIIFLPDSDSDTD</sequence>
<keyword evidence="4" id="KW-0677">Repeat</keyword>
<evidence type="ECO:0000313" key="10">
    <source>
        <dbReference type="Proteomes" id="UP000275408"/>
    </source>
</evidence>
<evidence type="ECO:0000256" key="4">
    <source>
        <dbReference type="ARBA" id="ARBA00022737"/>
    </source>
</evidence>
<dbReference type="GO" id="GO:0008270">
    <property type="term" value="F:zinc ion binding"/>
    <property type="evidence" value="ECO:0007669"/>
    <property type="project" value="UniProtKB-KW"/>
</dbReference>
<evidence type="ECO:0000256" key="6">
    <source>
        <dbReference type="ARBA" id="ARBA00022833"/>
    </source>
</evidence>
<feature type="domain" description="C3H1-type" evidence="8">
    <location>
        <begin position="39"/>
        <end position="66"/>
    </location>
</feature>
<evidence type="ECO:0000256" key="7">
    <source>
        <dbReference type="PROSITE-ProRule" id="PRU00723"/>
    </source>
</evidence>
<dbReference type="Pfam" id="PF14608">
    <property type="entry name" value="zf-CCCH_2"/>
    <property type="match status" value="1"/>
</dbReference>
<feature type="zinc finger region" description="C3H1-type" evidence="7">
    <location>
        <begin position="231"/>
        <end position="260"/>
    </location>
</feature>
<dbReference type="AlphaFoldDB" id="A0A3M6V2J2"/>
<dbReference type="EMBL" id="RCHS01000228">
    <property type="protein sequence ID" value="RMX60166.1"/>
    <property type="molecule type" value="Genomic_DNA"/>
</dbReference>
<dbReference type="STRING" id="46731.A0A3M6V2J2"/>
<feature type="domain" description="C3H1-type" evidence="8">
    <location>
        <begin position="231"/>
        <end position="260"/>
    </location>
</feature>
<dbReference type="Pfam" id="PF18044">
    <property type="entry name" value="zf-CCCH_4"/>
    <property type="match status" value="2"/>
</dbReference>
<proteinExistence type="predicted"/>
<dbReference type="EC" id="2.3.2.27" evidence="2"/>
<dbReference type="OrthoDB" id="411372at2759"/>
<evidence type="ECO:0000313" key="9">
    <source>
        <dbReference type="EMBL" id="RMX60166.1"/>
    </source>
</evidence>
<evidence type="ECO:0000256" key="1">
    <source>
        <dbReference type="ARBA" id="ARBA00000900"/>
    </source>
</evidence>
<dbReference type="PROSITE" id="PS50103">
    <property type="entry name" value="ZF_C3H1"/>
    <property type="match status" value="3"/>
</dbReference>
<dbReference type="Gene3D" id="4.10.1000.10">
    <property type="entry name" value="Zinc finger, CCCH-type"/>
    <property type="match status" value="1"/>
</dbReference>
<dbReference type="GO" id="GO:0000209">
    <property type="term" value="P:protein polyubiquitination"/>
    <property type="evidence" value="ECO:0007669"/>
    <property type="project" value="InterPro"/>
</dbReference>
<comment type="catalytic activity">
    <reaction evidence="1">
        <text>S-ubiquitinyl-[E2 ubiquitin-conjugating enzyme]-L-cysteine + [acceptor protein]-L-lysine = [E2 ubiquitin-conjugating enzyme]-L-cysteine + N(6)-ubiquitinyl-[acceptor protein]-L-lysine.</text>
        <dbReference type="EC" id="2.3.2.27"/>
    </reaction>
</comment>
<keyword evidence="10" id="KW-1185">Reference proteome</keyword>
<keyword evidence="5 7" id="KW-0863">Zinc-finger</keyword>
<name>A0A3M6V2J2_POCDA</name>
<dbReference type="PANTHER" id="PTHR11224:SF10">
    <property type="entry name" value="IP09428P-RELATED"/>
    <property type="match status" value="1"/>
</dbReference>
<feature type="domain" description="C3H1-type" evidence="8">
    <location>
        <begin position="11"/>
        <end position="38"/>
    </location>
</feature>
<dbReference type="InterPro" id="IPR045072">
    <property type="entry name" value="MKRN-like"/>
</dbReference>
<dbReference type="InterPro" id="IPR041367">
    <property type="entry name" value="Znf-CCCH_4"/>
</dbReference>
<keyword evidence="6 7" id="KW-0862">Zinc</keyword>